<evidence type="ECO:0000256" key="4">
    <source>
        <dbReference type="SAM" id="MobiDB-lite"/>
    </source>
</evidence>
<evidence type="ECO:0000256" key="1">
    <source>
        <dbReference type="ARBA" id="ARBA00007831"/>
    </source>
</evidence>
<evidence type="ECO:0000313" key="6">
    <source>
        <dbReference type="Proteomes" id="UP001591681"/>
    </source>
</evidence>
<dbReference type="PRINTS" id="PR00196">
    <property type="entry name" value="ANNEXIN"/>
</dbReference>
<dbReference type="AlphaFoldDB" id="A0ABD1IWH6"/>
<dbReference type="Gene3D" id="1.10.220.10">
    <property type="entry name" value="Annexin"/>
    <property type="match status" value="1"/>
</dbReference>
<accession>A0ABD1IWH6</accession>
<keyword evidence="6" id="KW-1185">Reference proteome</keyword>
<dbReference type="FunFam" id="1.10.220.10:FF:000004">
    <property type="entry name" value="Annexin"/>
    <property type="match status" value="1"/>
</dbReference>
<comment type="similarity">
    <text evidence="1">Belongs to the annexin family.</text>
</comment>
<keyword evidence="2" id="KW-0677">Repeat</keyword>
<evidence type="ECO:0000256" key="3">
    <source>
        <dbReference type="ARBA" id="ARBA00023216"/>
    </source>
</evidence>
<dbReference type="InterPro" id="IPR018502">
    <property type="entry name" value="Annexin_repeat"/>
</dbReference>
<comment type="caution">
    <text evidence="5">The sequence shown here is derived from an EMBL/GenBank/DDBJ whole genome shotgun (WGS) entry which is preliminary data.</text>
</comment>
<protein>
    <recommendedName>
        <fullName evidence="7">Annexin</fullName>
    </recommendedName>
</protein>
<dbReference type="PROSITE" id="PS51897">
    <property type="entry name" value="ANNEXIN_2"/>
    <property type="match status" value="1"/>
</dbReference>
<dbReference type="Proteomes" id="UP001591681">
    <property type="component" value="Unassembled WGS sequence"/>
</dbReference>
<dbReference type="PANTHER" id="PTHR10502">
    <property type="entry name" value="ANNEXIN"/>
    <property type="match status" value="1"/>
</dbReference>
<gene>
    <name evidence="5" type="ORF">ACEWY4_026280</name>
</gene>
<dbReference type="EMBL" id="JBHFQA010000023">
    <property type="protein sequence ID" value="KAL2078595.1"/>
    <property type="molecule type" value="Genomic_DNA"/>
</dbReference>
<name>A0ABD1IWH6_9TELE</name>
<dbReference type="InterPro" id="IPR037104">
    <property type="entry name" value="Annexin_sf"/>
</dbReference>
<dbReference type="InterPro" id="IPR001464">
    <property type="entry name" value="Annexin"/>
</dbReference>
<feature type="compositionally biased region" description="Low complexity" evidence="4">
    <location>
        <begin position="1"/>
        <end position="15"/>
    </location>
</feature>
<evidence type="ECO:0000313" key="5">
    <source>
        <dbReference type="EMBL" id="KAL2078595.1"/>
    </source>
</evidence>
<keyword evidence="3" id="KW-0041">Annexin</keyword>
<evidence type="ECO:0000256" key="2">
    <source>
        <dbReference type="ARBA" id="ARBA00022737"/>
    </source>
</evidence>
<reference evidence="5 6" key="1">
    <citation type="submission" date="2024-09" db="EMBL/GenBank/DDBJ databases">
        <title>A chromosome-level genome assembly of Gray's grenadier anchovy, Coilia grayii.</title>
        <authorList>
            <person name="Fu Z."/>
        </authorList>
    </citation>
    <scope>NUCLEOTIDE SEQUENCE [LARGE SCALE GENOMIC DNA]</scope>
    <source>
        <strain evidence="5">G4</strain>
        <tissue evidence="5">Muscle</tissue>
    </source>
</reference>
<proteinExistence type="inferred from homology"/>
<dbReference type="SMART" id="SM00335">
    <property type="entry name" value="ANX"/>
    <property type="match status" value="1"/>
</dbReference>
<evidence type="ECO:0008006" key="7">
    <source>
        <dbReference type="Google" id="ProtNLM"/>
    </source>
</evidence>
<dbReference type="Pfam" id="PF00191">
    <property type="entry name" value="Annexin"/>
    <property type="match status" value="1"/>
</dbReference>
<organism evidence="5 6">
    <name type="scientific">Coilia grayii</name>
    <name type="common">Gray's grenadier anchovy</name>
    <dbReference type="NCBI Taxonomy" id="363190"/>
    <lineage>
        <taxon>Eukaryota</taxon>
        <taxon>Metazoa</taxon>
        <taxon>Chordata</taxon>
        <taxon>Craniata</taxon>
        <taxon>Vertebrata</taxon>
        <taxon>Euteleostomi</taxon>
        <taxon>Actinopterygii</taxon>
        <taxon>Neopterygii</taxon>
        <taxon>Teleostei</taxon>
        <taxon>Clupei</taxon>
        <taxon>Clupeiformes</taxon>
        <taxon>Clupeoidei</taxon>
        <taxon>Engraulidae</taxon>
        <taxon>Coilinae</taxon>
        <taxon>Coilia</taxon>
    </lineage>
</organism>
<feature type="region of interest" description="Disordered" evidence="4">
    <location>
        <begin position="1"/>
        <end position="22"/>
    </location>
</feature>
<dbReference type="PANTHER" id="PTHR10502:SF178">
    <property type="entry name" value="ANNEXIN"/>
    <property type="match status" value="1"/>
</dbReference>
<sequence>MPDYDSGAPSGSSAPGAPPINRGYRGSIKDYLGADPLRDVEVLRKAMKGFGTDENAIIEVLGSRSNKQRVPMVAAYKTTYGKDLIHDLKSEISGNLESLVHGAGHAENSCTVRCI</sequence>
<dbReference type="SUPFAM" id="SSF47874">
    <property type="entry name" value="Annexin"/>
    <property type="match status" value="1"/>
</dbReference>